<dbReference type="EMBL" id="CP076643">
    <property type="protein sequence ID" value="QXO17282.1"/>
    <property type="molecule type" value="Genomic_DNA"/>
</dbReference>
<feature type="coiled-coil region" evidence="1">
    <location>
        <begin position="61"/>
        <end position="88"/>
    </location>
</feature>
<dbReference type="RefSeq" id="WP_218562510.1">
    <property type="nucleotide sequence ID" value="NZ_CP076643.1"/>
</dbReference>
<feature type="transmembrane region" description="Helical" evidence="2">
    <location>
        <begin position="93"/>
        <end position="121"/>
    </location>
</feature>
<dbReference type="Proteomes" id="UP000694232">
    <property type="component" value="Chromosome 1"/>
</dbReference>
<reference evidence="4" key="1">
    <citation type="submission" date="2021-06" db="EMBL/GenBank/DDBJ databases">
        <title>Vibrio nov. sp., novel gut bacterium isolated from Yellow Sea oyster.</title>
        <authorList>
            <person name="Muhammad N."/>
            <person name="Nguyen T.H."/>
            <person name="Lee Y.-J."/>
            <person name="Ko J."/>
            <person name="Kim S.-G."/>
        </authorList>
    </citation>
    <scope>NUCLEOTIDE SEQUENCE</scope>
    <source>
        <strain evidence="4">OG9-811</strain>
    </source>
</reference>
<keyword evidence="2" id="KW-0812">Transmembrane</keyword>
<keyword evidence="5" id="KW-1185">Reference proteome</keyword>
<keyword evidence="3" id="KW-0732">Signal</keyword>
<name>A0A975YN14_9VIBR</name>
<keyword evidence="1" id="KW-0175">Coiled coil</keyword>
<evidence type="ECO:0000313" key="4">
    <source>
        <dbReference type="EMBL" id="QXO17282.1"/>
    </source>
</evidence>
<keyword evidence="2" id="KW-0472">Membrane</keyword>
<dbReference type="KEGG" id="vos:KNV97_18060"/>
<evidence type="ECO:0000256" key="3">
    <source>
        <dbReference type="SAM" id="SignalP"/>
    </source>
</evidence>
<feature type="chain" id="PRO_5037202700" evidence="3">
    <location>
        <begin position="24"/>
        <end position="206"/>
    </location>
</feature>
<proteinExistence type="predicted"/>
<organism evidence="4 5">
    <name type="scientific">Vibrio ostreae</name>
    <dbReference type="NCBI Taxonomy" id="2841925"/>
    <lineage>
        <taxon>Bacteria</taxon>
        <taxon>Pseudomonadati</taxon>
        <taxon>Pseudomonadota</taxon>
        <taxon>Gammaproteobacteria</taxon>
        <taxon>Vibrionales</taxon>
        <taxon>Vibrionaceae</taxon>
        <taxon>Vibrio</taxon>
    </lineage>
</organism>
<evidence type="ECO:0000313" key="5">
    <source>
        <dbReference type="Proteomes" id="UP000694232"/>
    </source>
</evidence>
<protein>
    <submittedName>
        <fullName evidence="4">Uncharacterized protein</fullName>
    </submittedName>
</protein>
<evidence type="ECO:0000256" key="1">
    <source>
        <dbReference type="SAM" id="Coils"/>
    </source>
</evidence>
<sequence>MKKVSPLLLSFLLCFLSYSPLVAATNPSFSQETQTKTSQLPTSTQNNIEADNLDLTLLKVIENQKSAISNLQEKQQQLQEQIEKSEGRMSFSVWVSVLLACVTIIVTVFGVIVAIVTFFGFKNVKESAIKSAQELSTSVASEVARNEANQKINEVAKKEIAFLLDNGELKEHLESAVDLIVRRQIKDNGSNGFSKYPELDLEEEQA</sequence>
<keyword evidence="2" id="KW-1133">Transmembrane helix</keyword>
<gene>
    <name evidence="4" type="ORF">KNV97_18060</name>
</gene>
<feature type="signal peptide" evidence="3">
    <location>
        <begin position="1"/>
        <end position="23"/>
    </location>
</feature>
<dbReference type="AlphaFoldDB" id="A0A975YN14"/>
<evidence type="ECO:0000256" key="2">
    <source>
        <dbReference type="SAM" id="Phobius"/>
    </source>
</evidence>
<accession>A0A975YN14</accession>